<organism evidence="2 3">
    <name type="scientific">Deinococcus multiflagellatus</name>
    <dbReference type="NCBI Taxonomy" id="1656887"/>
    <lineage>
        <taxon>Bacteria</taxon>
        <taxon>Thermotogati</taxon>
        <taxon>Deinococcota</taxon>
        <taxon>Deinococci</taxon>
        <taxon>Deinococcales</taxon>
        <taxon>Deinococcaceae</taxon>
        <taxon>Deinococcus</taxon>
    </lineage>
</organism>
<comment type="caution">
    <text evidence="2">The sequence shown here is derived from an EMBL/GenBank/DDBJ whole genome shotgun (WGS) entry which is preliminary data.</text>
</comment>
<dbReference type="Pfam" id="PF01636">
    <property type="entry name" value="APH"/>
    <property type="match status" value="1"/>
</dbReference>
<dbReference type="InterPro" id="IPR002575">
    <property type="entry name" value="Aminoglycoside_PTrfase"/>
</dbReference>
<dbReference type="InterPro" id="IPR011009">
    <property type="entry name" value="Kinase-like_dom_sf"/>
</dbReference>
<keyword evidence="2" id="KW-0808">Transferase</keyword>
<accession>A0ABW1ZNR1</accession>
<gene>
    <name evidence="2" type="ORF">ACFP90_17485</name>
</gene>
<name>A0ABW1ZNR1_9DEIO</name>
<sequence>MQGWADLGRALRVLHALPHSGHGLLADDARVLQGQAQDPGAGVRSRLPSAWPFGPLPLDQQPLVQADRSLQPHLDALTPEFQRAAGAPTRVCHTDLHAGQLIWRGGRLAALLDFGDAACVPAAWDVASAAYFHGWAAAAQVAAAAGLPCDEDAALFGLLLAQHRAARARRREQMAQAVGFAHGCLGRLHGWAPAAPTSLPRLAAP</sequence>
<dbReference type="Proteomes" id="UP001596317">
    <property type="component" value="Unassembled WGS sequence"/>
</dbReference>
<dbReference type="RefSeq" id="WP_380057643.1">
    <property type="nucleotide sequence ID" value="NZ_JBHSWB010000001.1"/>
</dbReference>
<evidence type="ECO:0000313" key="3">
    <source>
        <dbReference type="Proteomes" id="UP001596317"/>
    </source>
</evidence>
<protein>
    <submittedName>
        <fullName evidence="2">Aminoglycoside phosphotransferase family protein</fullName>
        <ecNumber evidence="2">2.7.1.-</ecNumber>
    </submittedName>
</protein>
<dbReference type="EC" id="2.7.1.-" evidence="2"/>
<dbReference type="EMBL" id="JBHSWB010000001">
    <property type="protein sequence ID" value="MFC6661917.1"/>
    <property type="molecule type" value="Genomic_DNA"/>
</dbReference>
<reference evidence="3" key="1">
    <citation type="journal article" date="2019" name="Int. J. Syst. Evol. Microbiol.">
        <title>The Global Catalogue of Microorganisms (GCM) 10K type strain sequencing project: providing services to taxonomists for standard genome sequencing and annotation.</title>
        <authorList>
            <consortium name="The Broad Institute Genomics Platform"/>
            <consortium name="The Broad Institute Genome Sequencing Center for Infectious Disease"/>
            <person name="Wu L."/>
            <person name="Ma J."/>
        </authorList>
    </citation>
    <scope>NUCLEOTIDE SEQUENCE [LARGE SCALE GENOMIC DNA]</scope>
    <source>
        <strain evidence="3">CCUG 63830</strain>
    </source>
</reference>
<dbReference type="GO" id="GO:0016740">
    <property type="term" value="F:transferase activity"/>
    <property type="evidence" value="ECO:0007669"/>
    <property type="project" value="UniProtKB-KW"/>
</dbReference>
<feature type="domain" description="Aminoglycoside phosphotransferase" evidence="1">
    <location>
        <begin position="4"/>
        <end position="145"/>
    </location>
</feature>
<proteinExistence type="predicted"/>
<dbReference type="Gene3D" id="3.90.1200.10">
    <property type="match status" value="1"/>
</dbReference>
<evidence type="ECO:0000259" key="1">
    <source>
        <dbReference type="Pfam" id="PF01636"/>
    </source>
</evidence>
<keyword evidence="3" id="KW-1185">Reference proteome</keyword>
<evidence type="ECO:0000313" key="2">
    <source>
        <dbReference type="EMBL" id="MFC6661917.1"/>
    </source>
</evidence>
<dbReference type="SUPFAM" id="SSF56112">
    <property type="entry name" value="Protein kinase-like (PK-like)"/>
    <property type="match status" value="1"/>
</dbReference>